<dbReference type="InterPro" id="IPR002711">
    <property type="entry name" value="HNH"/>
</dbReference>
<comment type="caution">
    <text evidence="2">The sequence shown here is derived from an EMBL/GenBank/DDBJ whole genome shotgun (WGS) entry which is preliminary data.</text>
</comment>
<protein>
    <submittedName>
        <fullName evidence="2">HNH endonuclease</fullName>
    </submittedName>
</protein>
<keyword evidence="2" id="KW-0255">Endonuclease</keyword>
<dbReference type="Proteomes" id="UP001596101">
    <property type="component" value="Unassembled WGS sequence"/>
</dbReference>
<dbReference type="CDD" id="cd00085">
    <property type="entry name" value="HNHc"/>
    <property type="match status" value="1"/>
</dbReference>
<dbReference type="Gene3D" id="1.10.30.50">
    <property type="match status" value="1"/>
</dbReference>
<dbReference type="GO" id="GO:0004519">
    <property type="term" value="F:endonuclease activity"/>
    <property type="evidence" value="ECO:0007669"/>
    <property type="project" value="UniProtKB-KW"/>
</dbReference>
<accession>A0ABW0MID9</accession>
<name>A0ABW0MID9_9BURK</name>
<gene>
    <name evidence="2" type="ORF">ACFPQ5_03630</name>
</gene>
<dbReference type="SMART" id="SM00507">
    <property type="entry name" value="HNHc"/>
    <property type="match status" value="1"/>
</dbReference>
<reference evidence="3" key="1">
    <citation type="journal article" date="2019" name="Int. J. Syst. Evol. Microbiol.">
        <title>The Global Catalogue of Microorganisms (GCM) 10K type strain sequencing project: providing services to taxonomists for standard genome sequencing and annotation.</title>
        <authorList>
            <consortium name="The Broad Institute Genomics Platform"/>
            <consortium name="The Broad Institute Genome Sequencing Center for Infectious Disease"/>
            <person name="Wu L."/>
            <person name="Ma J."/>
        </authorList>
    </citation>
    <scope>NUCLEOTIDE SEQUENCE [LARGE SCALE GENOMIC DNA]</scope>
    <source>
        <strain evidence="3">CCUG 43111</strain>
    </source>
</reference>
<evidence type="ECO:0000313" key="3">
    <source>
        <dbReference type="Proteomes" id="UP001596101"/>
    </source>
</evidence>
<sequence>MTQPLDIATESKTSWSDEELTSAVRAYLGMLRLELQGASYNKAQINRALREGPLVGRTKASVEFRMQNISAALYELKMPYIAGYLPARNIGSAVKEKMVELLRQNDIGFLTAYVPTADGHALSVQVSTLRSQAYLKMPTGAKHPPVVLKSSANYVRDPAVKAWVLNVAKGTCEGCDHPAPFIGNDGLPYLEVHHVMPLASHGSDTPTNAVALCPNCHRRCHYAKDSDEFKLRLYEKIPRLKLEVPEPIDAGTYESIHIDPN</sequence>
<evidence type="ECO:0000259" key="1">
    <source>
        <dbReference type="SMART" id="SM00507"/>
    </source>
</evidence>
<proteinExistence type="predicted"/>
<evidence type="ECO:0000313" key="2">
    <source>
        <dbReference type="EMBL" id="MFC5477266.1"/>
    </source>
</evidence>
<dbReference type="RefSeq" id="WP_379751899.1">
    <property type="nucleotide sequence ID" value="NZ_JBHSMR010000008.1"/>
</dbReference>
<dbReference type="Pfam" id="PF01844">
    <property type="entry name" value="HNH"/>
    <property type="match status" value="1"/>
</dbReference>
<dbReference type="EMBL" id="JBHSMR010000008">
    <property type="protein sequence ID" value="MFC5477266.1"/>
    <property type="molecule type" value="Genomic_DNA"/>
</dbReference>
<organism evidence="2 3">
    <name type="scientific">Massilia suwonensis</name>
    <dbReference type="NCBI Taxonomy" id="648895"/>
    <lineage>
        <taxon>Bacteria</taxon>
        <taxon>Pseudomonadati</taxon>
        <taxon>Pseudomonadota</taxon>
        <taxon>Betaproteobacteria</taxon>
        <taxon>Burkholderiales</taxon>
        <taxon>Oxalobacteraceae</taxon>
        <taxon>Telluria group</taxon>
        <taxon>Massilia</taxon>
    </lineage>
</organism>
<keyword evidence="2" id="KW-0540">Nuclease</keyword>
<feature type="domain" description="HNH nuclease" evidence="1">
    <location>
        <begin position="159"/>
        <end position="218"/>
    </location>
</feature>
<dbReference type="InterPro" id="IPR003615">
    <property type="entry name" value="HNH_nuc"/>
</dbReference>
<keyword evidence="3" id="KW-1185">Reference proteome</keyword>
<keyword evidence="2" id="KW-0378">Hydrolase</keyword>